<feature type="domain" description="GATA-type" evidence="18">
    <location>
        <begin position="912"/>
        <end position="947"/>
    </location>
</feature>
<evidence type="ECO:0000256" key="1">
    <source>
        <dbReference type="ARBA" id="ARBA00022543"/>
    </source>
</evidence>
<dbReference type="PROSITE" id="PS50112">
    <property type="entry name" value="PAS"/>
    <property type="match status" value="1"/>
</dbReference>
<evidence type="ECO:0000256" key="14">
    <source>
        <dbReference type="ARBA" id="ARBA00023170"/>
    </source>
</evidence>
<keyword evidence="20" id="KW-1185">Reference proteome</keyword>
<keyword evidence="14" id="KW-0675">Receptor</keyword>
<keyword evidence="7 15" id="KW-0863">Zinc-finger</keyword>
<keyword evidence="9" id="KW-0157">Chromophore</keyword>
<evidence type="ECO:0000256" key="10">
    <source>
        <dbReference type="ARBA" id="ARBA00023015"/>
    </source>
</evidence>
<keyword evidence="10" id="KW-0805">Transcription regulation</keyword>
<organism evidence="19 20">
    <name type="scientific">Rhynchosporium agropyri</name>
    <dbReference type="NCBI Taxonomy" id="914238"/>
    <lineage>
        <taxon>Eukaryota</taxon>
        <taxon>Fungi</taxon>
        <taxon>Dikarya</taxon>
        <taxon>Ascomycota</taxon>
        <taxon>Pezizomycotina</taxon>
        <taxon>Leotiomycetes</taxon>
        <taxon>Helotiales</taxon>
        <taxon>Ploettnerulaceae</taxon>
        <taxon>Rhynchosporium</taxon>
    </lineage>
</organism>
<keyword evidence="3" id="KW-0285">Flavoprotein</keyword>
<keyword evidence="13" id="KW-0804">Transcription</keyword>
<evidence type="ECO:0000259" key="17">
    <source>
        <dbReference type="PROSITE" id="PS50112"/>
    </source>
</evidence>
<evidence type="ECO:0000256" key="13">
    <source>
        <dbReference type="ARBA" id="ARBA00023163"/>
    </source>
</evidence>
<dbReference type="FunFam" id="3.30.450.20:FF:000064">
    <property type="entry name" value="Vivid PAS protein VVD"/>
    <property type="match status" value="1"/>
</dbReference>
<evidence type="ECO:0000256" key="15">
    <source>
        <dbReference type="PROSITE-ProRule" id="PRU00094"/>
    </source>
</evidence>
<dbReference type="GO" id="GO:0008270">
    <property type="term" value="F:zinc ion binding"/>
    <property type="evidence" value="ECO:0007669"/>
    <property type="project" value="UniProtKB-KW"/>
</dbReference>
<dbReference type="InterPro" id="IPR000679">
    <property type="entry name" value="Znf_GATA"/>
</dbReference>
<dbReference type="CDD" id="cd00130">
    <property type="entry name" value="PAS"/>
    <property type="match status" value="3"/>
</dbReference>
<dbReference type="SUPFAM" id="SSF57716">
    <property type="entry name" value="Glucocorticoid receptor-like (DNA-binding domain)"/>
    <property type="match status" value="1"/>
</dbReference>
<feature type="region of interest" description="Disordered" evidence="16">
    <location>
        <begin position="950"/>
        <end position="1006"/>
    </location>
</feature>
<name>A0A1E1KIY8_9HELO</name>
<proteinExistence type="predicted"/>
<evidence type="ECO:0000256" key="4">
    <source>
        <dbReference type="ARBA" id="ARBA00022643"/>
    </source>
</evidence>
<keyword evidence="2" id="KW-0716">Sensory transduction</keyword>
<dbReference type="FunFam" id="3.30.450.20:FF:000063">
    <property type="entry name" value="White collar 1 protein"/>
    <property type="match status" value="1"/>
</dbReference>
<dbReference type="CDD" id="cd00202">
    <property type="entry name" value="ZnF_GATA"/>
    <property type="match status" value="1"/>
</dbReference>
<dbReference type="SMART" id="SM00091">
    <property type="entry name" value="PAS"/>
    <property type="match status" value="3"/>
</dbReference>
<dbReference type="SMART" id="SM00401">
    <property type="entry name" value="ZnF_GATA"/>
    <property type="match status" value="1"/>
</dbReference>
<evidence type="ECO:0000256" key="8">
    <source>
        <dbReference type="ARBA" id="ARBA00022833"/>
    </source>
</evidence>
<evidence type="ECO:0000256" key="3">
    <source>
        <dbReference type="ARBA" id="ARBA00022630"/>
    </source>
</evidence>
<dbReference type="PANTHER" id="PTHR47429:SF7">
    <property type="entry name" value="GATA-FACTOR"/>
    <property type="match status" value="1"/>
</dbReference>
<evidence type="ECO:0000313" key="20">
    <source>
        <dbReference type="Proteomes" id="UP000178912"/>
    </source>
</evidence>
<dbReference type="InterPro" id="IPR000014">
    <property type="entry name" value="PAS"/>
</dbReference>
<dbReference type="Pfam" id="PF08447">
    <property type="entry name" value="PAS_3"/>
    <property type="match status" value="1"/>
</dbReference>
<evidence type="ECO:0000256" key="5">
    <source>
        <dbReference type="ARBA" id="ARBA00022723"/>
    </source>
</evidence>
<evidence type="ECO:0000256" key="7">
    <source>
        <dbReference type="ARBA" id="ARBA00022771"/>
    </source>
</evidence>
<gene>
    <name evidence="19" type="ORF">RAG0_06917</name>
</gene>
<feature type="compositionally biased region" description="Low complexity" evidence="16">
    <location>
        <begin position="983"/>
        <end position="998"/>
    </location>
</feature>
<evidence type="ECO:0000256" key="2">
    <source>
        <dbReference type="ARBA" id="ARBA00022606"/>
    </source>
</evidence>
<dbReference type="InterPro" id="IPR013655">
    <property type="entry name" value="PAS_fold_3"/>
</dbReference>
<dbReference type="InterPro" id="IPR001610">
    <property type="entry name" value="PAC"/>
</dbReference>
<dbReference type="GO" id="GO:0005634">
    <property type="term" value="C:nucleus"/>
    <property type="evidence" value="ECO:0007669"/>
    <property type="project" value="TreeGrafter"/>
</dbReference>
<evidence type="ECO:0000256" key="16">
    <source>
        <dbReference type="SAM" id="MobiDB-lite"/>
    </source>
</evidence>
<dbReference type="Pfam" id="PF00320">
    <property type="entry name" value="GATA"/>
    <property type="match status" value="1"/>
</dbReference>
<evidence type="ECO:0000256" key="6">
    <source>
        <dbReference type="ARBA" id="ARBA00022737"/>
    </source>
</evidence>
<sequence>MNNFFGTQYSQEDLQQRLAQRRRNGPSRSTSMTMIPQAGSPEDQDGVDLSSMMPLGGSSLDDIIMQNNNEMQRRQSIPQTYRSQDMDRRASMMEFGPGNGSFGGYQFGPQTTGSGNSQAHLRSPSGDEMAMVGGYGDMSSGISMSDQHMGYSSSMQMHDPLSINANSQYSGMSTEMMQNMMGYSPMGMEGLSEEDSNAMNMFSPTDFQQNFGNGNMDGMSGNFMMPPNMSDGLPGQTANMGNEDSNDMGSLPGLVVTDNDTANSPRGLGMTQNALLYSPSVSTAQPTISKQNPSYNLPQTPAPGPDESPAIEIGPIKVEPSNPGFNGIYSSSGFDMLGALMKVATRKNPEIDIGKVDMSCAFVVCDASLYDCPIIYVSEIFERLTGYTRHQVKGQNCRFLQSPEGIVQAGTRREFVDNDSVYYIKNRIGEKKEAQRSLINYRRGGQPFMNLLTMIPITGEDDKEIRYYVGFQVDLVEKPGAVETKNASGLYTVDYSQGQLPRYVWNPPQERRPMDGGQTISRDDVSTVLSTINNNSESELTKRMWDKVLLENTDDVVHVLSLKGLFLYLSPSCKHVLEYDASELVGTALSSVCHPSDIVPVTRELKDTSTGASVNVVFRIRRKKSGYTWFESHGSLCVEQGKGRKCIILVGRERPVYALHRHDIEAAGGIGENEMWTKLSTSGMFLFVSSNVRTLLDRSSENLVGTSIQALMRAESRIEFGRSLDRARTGKRVSHKHEILNKRGLVLQAQTTLYPGDASEGQKPTFLVAQTRLLKSSTRQVAPAHGTHVSKSLSPIQRVDGPPDEATTLIQKSAFTDNLSQEMTTTARTGASISTVANTGVISQAGGSGLPIGSQDLALASEDNIFDELKTTRCTSWQFELRQMEKSNRLLAEELAALLSSKKKRKRRKGAGHPHRDCVNCHTRVTPEWRRGPSGQRDLCNSCGLRYAKQEGRVSPRNSSPRTSARGGYNNNNTTIKDPSNPKAPTSHSSASPAASSPLHKEISQSKSQLVNNNNNNLNFDSKAYGNMKGEAGAALTAKAGGRSTVESMPVHQRSLGFRGGGERRITKIDESDEGVVEVGG</sequence>
<dbReference type="OrthoDB" id="447251at2759"/>
<dbReference type="AlphaFoldDB" id="A0A1E1KIY8"/>
<feature type="region of interest" description="Disordered" evidence="16">
    <location>
        <begin position="282"/>
        <end position="305"/>
    </location>
</feature>
<feature type="region of interest" description="Disordered" evidence="16">
    <location>
        <begin position="779"/>
        <end position="800"/>
    </location>
</feature>
<keyword evidence="11" id="KW-0238">DNA-binding</keyword>
<dbReference type="InterPro" id="IPR035965">
    <property type="entry name" value="PAS-like_dom_sf"/>
</dbReference>
<keyword evidence="8" id="KW-0862">Zinc</keyword>
<dbReference type="Proteomes" id="UP000178912">
    <property type="component" value="Unassembled WGS sequence"/>
</dbReference>
<dbReference type="SMART" id="SM00086">
    <property type="entry name" value="PAC"/>
    <property type="match status" value="2"/>
</dbReference>
<reference evidence="20" key="1">
    <citation type="submission" date="2016-03" db="EMBL/GenBank/DDBJ databases">
        <authorList>
            <person name="Guldener U."/>
        </authorList>
    </citation>
    <scope>NUCLEOTIDE SEQUENCE [LARGE SCALE GENOMIC DNA]</scope>
    <source>
        <strain evidence="20">04CH-RAC-A.6.1</strain>
    </source>
</reference>
<evidence type="ECO:0000313" key="19">
    <source>
        <dbReference type="EMBL" id="CZS98017.1"/>
    </source>
</evidence>
<dbReference type="Pfam" id="PF13426">
    <property type="entry name" value="PAS_9"/>
    <property type="match status" value="1"/>
</dbReference>
<feature type="region of interest" description="Disordered" evidence="16">
    <location>
        <begin position="17"/>
        <end position="49"/>
    </location>
</feature>
<evidence type="ECO:0000259" key="18">
    <source>
        <dbReference type="PROSITE" id="PS50114"/>
    </source>
</evidence>
<feature type="compositionally biased region" description="Polar residues" evidence="16">
    <location>
        <begin position="956"/>
        <end position="978"/>
    </location>
</feature>
<evidence type="ECO:0000256" key="11">
    <source>
        <dbReference type="ARBA" id="ARBA00023125"/>
    </source>
</evidence>
<dbReference type="Gene3D" id="3.30.450.20">
    <property type="entry name" value="PAS domain"/>
    <property type="match status" value="3"/>
</dbReference>
<dbReference type="GO" id="GO:0043565">
    <property type="term" value="F:sequence-specific DNA binding"/>
    <property type="evidence" value="ECO:0007669"/>
    <property type="project" value="InterPro"/>
</dbReference>
<evidence type="ECO:0000256" key="12">
    <source>
        <dbReference type="ARBA" id="ARBA00023159"/>
    </source>
</evidence>
<dbReference type="GO" id="GO:0006355">
    <property type="term" value="P:regulation of DNA-templated transcription"/>
    <property type="evidence" value="ECO:0007669"/>
    <property type="project" value="InterPro"/>
</dbReference>
<keyword evidence="4" id="KW-0288">FMN</keyword>
<keyword evidence="1" id="KW-0600">Photoreceptor protein</keyword>
<feature type="compositionally biased region" description="Polar residues" evidence="16">
    <location>
        <begin position="282"/>
        <end position="299"/>
    </location>
</feature>
<keyword evidence="12" id="KW-0010">Activator</keyword>
<evidence type="ECO:0000256" key="9">
    <source>
        <dbReference type="ARBA" id="ARBA00022991"/>
    </source>
</evidence>
<dbReference type="PANTHER" id="PTHR47429">
    <property type="entry name" value="PROTEIN TWIN LOV 1"/>
    <property type="match status" value="1"/>
</dbReference>
<keyword evidence="6" id="KW-0677">Repeat</keyword>
<dbReference type="PROSITE" id="PS50114">
    <property type="entry name" value="GATA_ZN_FINGER_2"/>
    <property type="match status" value="1"/>
</dbReference>
<dbReference type="GO" id="GO:0009881">
    <property type="term" value="F:photoreceptor activity"/>
    <property type="evidence" value="ECO:0007669"/>
    <property type="project" value="UniProtKB-KW"/>
</dbReference>
<dbReference type="PROSITE" id="PS00344">
    <property type="entry name" value="GATA_ZN_FINGER_1"/>
    <property type="match status" value="1"/>
</dbReference>
<feature type="domain" description="PAS" evidence="17">
    <location>
        <begin position="549"/>
        <end position="612"/>
    </location>
</feature>
<accession>A0A1E1KIY8</accession>
<keyword evidence="5" id="KW-0479">Metal-binding</keyword>
<protein>
    <submittedName>
        <fullName evidence="19">Related to white collar 1 protein</fullName>
    </submittedName>
</protein>
<dbReference type="Gene3D" id="3.30.50.10">
    <property type="entry name" value="Erythroid Transcription Factor GATA-1, subunit A"/>
    <property type="match status" value="1"/>
</dbReference>
<dbReference type="SUPFAM" id="SSF55785">
    <property type="entry name" value="PYP-like sensor domain (PAS domain)"/>
    <property type="match status" value="3"/>
</dbReference>
<dbReference type="InterPro" id="IPR013088">
    <property type="entry name" value="Znf_NHR/GATA"/>
</dbReference>
<dbReference type="EMBL" id="FJUX01000034">
    <property type="protein sequence ID" value="CZS98017.1"/>
    <property type="molecule type" value="Genomic_DNA"/>
</dbReference>